<organism evidence="1 2">
    <name type="scientific">Geodia barretti</name>
    <name type="common">Barrett's horny sponge</name>
    <dbReference type="NCBI Taxonomy" id="519541"/>
    <lineage>
        <taxon>Eukaryota</taxon>
        <taxon>Metazoa</taxon>
        <taxon>Porifera</taxon>
        <taxon>Demospongiae</taxon>
        <taxon>Heteroscleromorpha</taxon>
        <taxon>Tetractinellida</taxon>
        <taxon>Astrophorina</taxon>
        <taxon>Geodiidae</taxon>
        <taxon>Geodia</taxon>
    </lineage>
</organism>
<evidence type="ECO:0000313" key="1">
    <source>
        <dbReference type="EMBL" id="CAI8019725.1"/>
    </source>
</evidence>
<dbReference type="EMBL" id="CASHTH010001774">
    <property type="protein sequence ID" value="CAI8019725.1"/>
    <property type="molecule type" value="Genomic_DNA"/>
</dbReference>
<accession>A0AA35RXR3</accession>
<gene>
    <name evidence="1" type="ORF">GBAR_LOCUS11835</name>
</gene>
<dbReference type="Proteomes" id="UP001174909">
    <property type="component" value="Unassembled WGS sequence"/>
</dbReference>
<proteinExistence type="predicted"/>
<dbReference type="InterPro" id="IPR010982">
    <property type="entry name" value="Lambda_DNA-bd_dom_sf"/>
</dbReference>
<sequence length="101" mass="11332">MPAKGGYPYEPDYVVPPGWILEDYLEARGMTAAELGKLCRITAKEVKQILVGEAPIENETAKLLGTIFELDAKIWLRMEASYREGLKQGKKIPSFEEETVT</sequence>
<protein>
    <recommendedName>
        <fullName evidence="3">Addiction module antidote protein, HigA family</fullName>
    </recommendedName>
</protein>
<dbReference type="SUPFAM" id="SSF47413">
    <property type="entry name" value="lambda repressor-like DNA-binding domains"/>
    <property type="match status" value="1"/>
</dbReference>
<dbReference type="Gene3D" id="1.10.260.40">
    <property type="entry name" value="lambda repressor-like DNA-binding domains"/>
    <property type="match status" value="1"/>
</dbReference>
<dbReference type="GO" id="GO:0003677">
    <property type="term" value="F:DNA binding"/>
    <property type="evidence" value="ECO:0007669"/>
    <property type="project" value="InterPro"/>
</dbReference>
<evidence type="ECO:0000313" key="2">
    <source>
        <dbReference type="Proteomes" id="UP001174909"/>
    </source>
</evidence>
<comment type="caution">
    <text evidence="1">The sequence shown here is derived from an EMBL/GenBank/DDBJ whole genome shotgun (WGS) entry which is preliminary data.</text>
</comment>
<keyword evidence="2" id="KW-1185">Reference proteome</keyword>
<dbReference type="AlphaFoldDB" id="A0AA35RXR3"/>
<evidence type="ECO:0008006" key="3">
    <source>
        <dbReference type="Google" id="ProtNLM"/>
    </source>
</evidence>
<name>A0AA35RXR3_GEOBA</name>
<reference evidence="1" key="1">
    <citation type="submission" date="2023-03" db="EMBL/GenBank/DDBJ databases">
        <authorList>
            <person name="Steffen K."/>
            <person name="Cardenas P."/>
        </authorList>
    </citation>
    <scope>NUCLEOTIDE SEQUENCE</scope>
</reference>